<dbReference type="AlphaFoldDB" id="A0AAW3EPF2"/>
<proteinExistence type="predicted"/>
<dbReference type="Proteomes" id="UP000029590">
    <property type="component" value="Unassembled WGS sequence"/>
</dbReference>
<comment type="caution">
    <text evidence="1">The sequence shown here is derived from an EMBL/GenBank/DDBJ whole genome shotgun (WGS) entry which is preliminary data.</text>
</comment>
<name>A0AAW3EPF2_BURGA</name>
<protein>
    <submittedName>
        <fullName evidence="1">Membrane protein</fullName>
    </submittedName>
</protein>
<organism evidence="1 2">
    <name type="scientific">Burkholderia gladioli</name>
    <name type="common">Pseudomonas marginata</name>
    <name type="synonym">Phytomonas marginata</name>
    <dbReference type="NCBI Taxonomy" id="28095"/>
    <lineage>
        <taxon>Bacteria</taxon>
        <taxon>Pseudomonadati</taxon>
        <taxon>Pseudomonadota</taxon>
        <taxon>Betaproteobacteria</taxon>
        <taxon>Burkholderiales</taxon>
        <taxon>Burkholderiaceae</taxon>
        <taxon>Burkholderia</taxon>
    </lineage>
</organism>
<evidence type="ECO:0000313" key="1">
    <source>
        <dbReference type="EMBL" id="KGC09433.1"/>
    </source>
</evidence>
<accession>A0AAW3EPF2</accession>
<evidence type="ECO:0000313" key="2">
    <source>
        <dbReference type="Proteomes" id="UP000029590"/>
    </source>
</evidence>
<gene>
    <name evidence="1" type="ORF">DM48_6738</name>
</gene>
<sequence>MGRLGGTTAAGGAAMCLIVGSGQVVSVQKT</sequence>
<reference evidence="1 2" key="1">
    <citation type="submission" date="2014-04" db="EMBL/GenBank/DDBJ databases">
        <authorList>
            <person name="Bishop-Lilly K.A."/>
            <person name="Broomall S.M."/>
            <person name="Chain P.S."/>
            <person name="Chertkov O."/>
            <person name="Coyne S.R."/>
            <person name="Daligault H.E."/>
            <person name="Davenport K.W."/>
            <person name="Erkkila T."/>
            <person name="Frey K.G."/>
            <person name="Gibbons H.S."/>
            <person name="Gu W."/>
            <person name="Jaissle J."/>
            <person name="Johnson S.L."/>
            <person name="Koroleva G.I."/>
            <person name="Ladner J.T."/>
            <person name="Lo C.-C."/>
            <person name="Minogue T.D."/>
            <person name="Munk C."/>
            <person name="Palacios G.F."/>
            <person name="Redden C.L."/>
            <person name="Rosenzweig C.N."/>
            <person name="Scholz M.B."/>
            <person name="Teshima H."/>
            <person name="Xu Y."/>
        </authorList>
    </citation>
    <scope>NUCLEOTIDE SEQUENCE [LARGE SCALE GENOMIC DNA]</scope>
    <source>
        <strain evidence="2">gladioli</strain>
    </source>
</reference>
<dbReference type="EMBL" id="JPGG01000018">
    <property type="protein sequence ID" value="KGC09433.1"/>
    <property type="molecule type" value="Genomic_DNA"/>
</dbReference>